<dbReference type="FunFam" id="1.10.287.1080:FF:000003">
    <property type="entry name" value="Nucleoside triphosphate pyrophosphohydrolase"/>
    <property type="match status" value="1"/>
</dbReference>
<dbReference type="InterPro" id="IPR000878">
    <property type="entry name" value="4pyrrol_Mease"/>
</dbReference>
<feature type="domain" description="NTP pyrophosphohydrolase MazG-like" evidence="2">
    <location>
        <begin position="397"/>
        <end position="457"/>
    </location>
</feature>
<dbReference type="Gene3D" id="3.40.1010.10">
    <property type="entry name" value="Cobalt-precorrin-4 Transmethylase, Domain 1"/>
    <property type="match status" value="1"/>
</dbReference>
<dbReference type="SUPFAM" id="SSF53790">
    <property type="entry name" value="Tetrapyrrole methylase"/>
    <property type="match status" value="1"/>
</dbReference>
<accession>A0A1F2PLC6</accession>
<dbReference type="InterPro" id="IPR048011">
    <property type="entry name" value="NTP-PPase_MazG-like_C"/>
</dbReference>
<dbReference type="InterPro" id="IPR048015">
    <property type="entry name" value="NTP-PPase_MazG-like_N"/>
</dbReference>
<dbReference type="GO" id="GO:0047429">
    <property type="term" value="F:nucleoside triphosphate diphosphatase activity"/>
    <property type="evidence" value="ECO:0007669"/>
    <property type="project" value="InterPro"/>
</dbReference>
<dbReference type="GO" id="GO:0046052">
    <property type="term" value="P:UTP catabolic process"/>
    <property type="evidence" value="ECO:0007669"/>
    <property type="project" value="TreeGrafter"/>
</dbReference>
<dbReference type="Pfam" id="PF00590">
    <property type="entry name" value="TP_methylase"/>
    <property type="match status" value="1"/>
</dbReference>
<reference evidence="3 4" key="1">
    <citation type="submission" date="2015-09" db="EMBL/GenBank/DDBJ databases">
        <title>Genome sequence of Acetobacterium wieringae DSM 1911.</title>
        <authorList>
            <person name="Poehlein A."/>
            <person name="Bengelsdorf F.R."/>
            <person name="Schiel-Bengelsdorf B."/>
            <person name="Duerre P."/>
            <person name="Daniel R."/>
        </authorList>
    </citation>
    <scope>NUCLEOTIDE SEQUENCE [LARGE SCALE GENOMIC DNA]</scope>
    <source>
        <strain evidence="3 4">DSM 1911</strain>
    </source>
</reference>
<dbReference type="PANTHER" id="PTHR30522:SF0">
    <property type="entry name" value="NUCLEOSIDE TRIPHOSPHATE PYROPHOSPHOHYDROLASE"/>
    <property type="match status" value="1"/>
</dbReference>
<dbReference type="CDD" id="cd11528">
    <property type="entry name" value="NTP-PPase_MazG_Nterm"/>
    <property type="match status" value="1"/>
</dbReference>
<dbReference type="FunFam" id="1.10.287.1080:FF:000001">
    <property type="entry name" value="Nucleoside triphosphate pyrophosphohydrolase"/>
    <property type="match status" value="1"/>
</dbReference>
<evidence type="ECO:0000259" key="1">
    <source>
        <dbReference type="Pfam" id="PF00590"/>
    </source>
</evidence>
<dbReference type="EMBL" id="LKEU01000010">
    <property type="protein sequence ID" value="OFV72229.1"/>
    <property type="molecule type" value="Genomic_DNA"/>
</dbReference>
<dbReference type="InterPro" id="IPR035013">
    <property type="entry name" value="YabN_N"/>
</dbReference>
<dbReference type="GO" id="GO:0046081">
    <property type="term" value="P:dUTP catabolic process"/>
    <property type="evidence" value="ECO:0007669"/>
    <property type="project" value="TreeGrafter"/>
</dbReference>
<sequence length="490" mass="55323">MHHIDIVGLGPGSPGQITLETLTLLKDASPNFFRTTIHPVMDFIRQEAITYQSFDCYYEQENSFEAVYDQIVATLIETAKTNEKLVYAVPGNPLFGEKTVEKLIVAAKAAGISYRIYPGVSFVDVTLNSLEADPINGLKIIDAFDLFKNPPDPRIGTLVTQVYDRHMASELKLQLMEIYDPEKRVVLLINSGIPGAEKSMEVYLYELDRIDDINHLTSLFIPAEIDVYQGFQGTVELMKALRAKEGCSWDRSQSHESLRSYLLEESYEVLEAIDNQDWDNLAEELGDVLFQIVFHAEIASEAGRFNINQVIAGINEKMIRRHPHVFIDKASFDPDQVETNWDAIKRLEKGESIAAQENPGLASEMKKIPKALPALMEAYKVQKKAAKVGFDWPEPTAALEKIDEETLELRAAMAENDPQKVAEELGDLLFSVVNVSRLLKLQPELVLRKATEKFIARFGKMEEVASQENKSLNDYTFEELDEAWNRSKGL</sequence>
<proteinExistence type="predicted"/>
<feature type="domain" description="NTP pyrophosphohydrolase MazG-like" evidence="2">
    <location>
        <begin position="253"/>
        <end position="326"/>
    </location>
</feature>
<dbReference type="InterPro" id="IPR024180">
    <property type="entry name" value="Tetrapyrrole_Mease/MazG_pred"/>
</dbReference>
<dbReference type="Gene3D" id="1.10.287.1080">
    <property type="entry name" value="MazG-like"/>
    <property type="match status" value="2"/>
</dbReference>
<protein>
    <submittedName>
        <fullName evidence="3">Nucleoside triphosphate pyrophosphohydrolase/pyrophosphatase MazG</fullName>
        <ecNumber evidence="3">3.6.1.1</ecNumber>
        <ecNumber evidence="3">3.6.1.19</ecNumber>
    </submittedName>
</protein>
<dbReference type="AlphaFoldDB" id="A0A1F2PLC6"/>
<dbReference type="CDD" id="cd11723">
    <property type="entry name" value="YabN_N_like"/>
    <property type="match status" value="1"/>
</dbReference>
<dbReference type="STRING" id="52694.ACWI_01400"/>
<dbReference type="OrthoDB" id="9808939at2"/>
<dbReference type="PANTHER" id="PTHR30522">
    <property type="entry name" value="NUCLEOSIDE TRIPHOSPHATE PYROPHOSPHOHYDROLASE"/>
    <property type="match status" value="1"/>
</dbReference>
<dbReference type="CDD" id="cd11529">
    <property type="entry name" value="NTP-PPase_MazG_Cterm"/>
    <property type="match status" value="1"/>
</dbReference>
<organism evidence="3 4">
    <name type="scientific">Acetobacterium wieringae</name>
    <dbReference type="NCBI Taxonomy" id="52694"/>
    <lineage>
        <taxon>Bacteria</taxon>
        <taxon>Bacillati</taxon>
        <taxon>Bacillota</taxon>
        <taxon>Clostridia</taxon>
        <taxon>Eubacteriales</taxon>
        <taxon>Eubacteriaceae</taxon>
        <taxon>Acetobacterium</taxon>
    </lineage>
</organism>
<dbReference type="GO" id="GO:0008168">
    <property type="term" value="F:methyltransferase activity"/>
    <property type="evidence" value="ECO:0007669"/>
    <property type="project" value="InterPro"/>
</dbReference>
<dbReference type="InterPro" id="IPR014777">
    <property type="entry name" value="4pyrrole_Mease_sub1"/>
</dbReference>
<dbReference type="EC" id="3.6.1.1" evidence="3"/>
<dbReference type="PIRSF" id="PIRSF002845">
    <property type="entry name" value="Ttrprl_mtas_MazG"/>
    <property type="match status" value="1"/>
</dbReference>
<dbReference type="Pfam" id="PF03819">
    <property type="entry name" value="MazG"/>
    <property type="match status" value="2"/>
</dbReference>
<name>A0A1F2PLC6_9FIRM</name>
<evidence type="ECO:0000259" key="2">
    <source>
        <dbReference type="Pfam" id="PF03819"/>
    </source>
</evidence>
<dbReference type="RefSeq" id="WP_070369517.1">
    <property type="nucleotide sequence ID" value="NZ_CP097897.1"/>
</dbReference>
<dbReference type="GO" id="GO:0046047">
    <property type="term" value="P:TTP catabolic process"/>
    <property type="evidence" value="ECO:0007669"/>
    <property type="project" value="TreeGrafter"/>
</dbReference>
<dbReference type="SUPFAM" id="SSF101386">
    <property type="entry name" value="all-alpha NTP pyrophosphatases"/>
    <property type="match status" value="2"/>
</dbReference>
<dbReference type="GO" id="GO:0004427">
    <property type="term" value="F:inorganic diphosphate phosphatase activity"/>
    <property type="evidence" value="ECO:0007669"/>
    <property type="project" value="UniProtKB-EC"/>
</dbReference>
<dbReference type="NCBIfam" id="TIGR00444">
    <property type="entry name" value="mazG"/>
    <property type="match status" value="1"/>
</dbReference>
<evidence type="ECO:0000313" key="3">
    <source>
        <dbReference type="EMBL" id="OFV72229.1"/>
    </source>
</evidence>
<dbReference type="InterPro" id="IPR004518">
    <property type="entry name" value="MazG-like_dom"/>
</dbReference>
<dbReference type="NCBIfam" id="NF007113">
    <property type="entry name" value="PRK09562.1"/>
    <property type="match status" value="1"/>
</dbReference>
<dbReference type="EC" id="3.6.1.19" evidence="3"/>
<gene>
    <name evidence="3" type="primary">mazG</name>
    <name evidence="3" type="ORF">ACWI_01400</name>
</gene>
<dbReference type="InterPro" id="IPR035996">
    <property type="entry name" value="4pyrrol_Methylase_sf"/>
</dbReference>
<dbReference type="Proteomes" id="UP000176244">
    <property type="component" value="Unassembled WGS sequence"/>
</dbReference>
<keyword evidence="3" id="KW-0378">Hydrolase</keyword>
<dbReference type="InterPro" id="IPR011551">
    <property type="entry name" value="NTP_PyrPHydrolase_MazG"/>
</dbReference>
<dbReference type="GO" id="GO:0046076">
    <property type="term" value="P:dTTP catabolic process"/>
    <property type="evidence" value="ECO:0007669"/>
    <property type="project" value="TreeGrafter"/>
</dbReference>
<evidence type="ECO:0000313" key="4">
    <source>
        <dbReference type="Proteomes" id="UP000176244"/>
    </source>
</evidence>
<dbReference type="GO" id="GO:0046061">
    <property type="term" value="P:dATP catabolic process"/>
    <property type="evidence" value="ECO:0007669"/>
    <property type="project" value="TreeGrafter"/>
</dbReference>
<comment type="caution">
    <text evidence="3">The sequence shown here is derived from an EMBL/GenBank/DDBJ whole genome shotgun (WGS) entry which is preliminary data.</text>
</comment>
<dbReference type="GO" id="GO:0006203">
    <property type="term" value="P:dGTP catabolic process"/>
    <property type="evidence" value="ECO:0007669"/>
    <property type="project" value="TreeGrafter"/>
</dbReference>
<dbReference type="GO" id="GO:0006950">
    <property type="term" value="P:response to stress"/>
    <property type="evidence" value="ECO:0007669"/>
    <property type="project" value="UniProtKB-ARBA"/>
</dbReference>
<feature type="domain" description="Tetrapyrrole methylase" evidence="1">
    <location>
        <begin position="6"/>
        <end position="207"/>
    </location>
</feature>